<dbReference type="EMBL" id="BNJK01000001">
    <property type="protein sequence ID" value="GHO96759.1"/>
    <property type="molecule type" value="Genomic_DNA"/>
</dbReference>
<comment type="similarity">
    <text evidence="1">Belongs to the ROK (NagC/XylR) family.</text>
</comment>
<dbReference type="Pfam" id="PF00480">
    <property type="entry name" value="ROK"/>
    <property type="match status" value="1"/>
</dbReference>
<accession>A0A8J3N349</accession>
<dbReference type="InterPro" id="IPR000600">
    <property type="entry name" value="ROK"/>
</dbReference>
<dbReference type="InterPro" id="IPR043129">
    <property type="entry name" value="ATPase_NBD"/>
</dbReference>
<name>A0A8J3N349_9CHLR</name>
<dbReference type="AlphaFoldDB" id="A0A8J3N349"/>
<comment type="caution">
    <text evidence="2">The sequence shown here is derived from an EMBL/GenBank/DDBJ whole genome shotgun (WGS) entry which is preliminary data.</text>
</comment>
<keyword evidence="3" id="KW-1185">Reference proteome</keyword>
<protein>
    <submittedName>
        <fullName evidence="2">Glucokinase</fullName>
    </submittedName>
</protein>
<evidence type="ECO:0000313" key="3">
    <source>
        <dbReference type="Proteomes" id="UP000597444"/>
    </source>
</evidence>
<reference evidence="2" key="1">
    <citation type="submission" date="2020-10" db="EMBL/GenBank/DDBJ databases">
        <title>Taxonomic study of unclassified bacteria belonging to the class Ktedonobacteria.</title>
        <authorList>
            <person name="Yabe S."/>
            <person name="Wang C.M."/>
            <person name="Zheng Y."/>
            <person name="Sakai Y."/>
            <person name="Cavaletti L."/>
            <person name="Monciardini P."/>
            <person name="Donadio S."/>
        </authorList>
    </citation>
    <scope>NUCLEOTIDE SEQUENCE</scope>
    <source>
        <strain evidence="2">ID150040</strain>
    </source>
</reference>
<gene>
    <name evidence="2" type="ORF">KSF_068070</name>
</gene>
<dbReference type="PANTHER" id="PTHR18964:SF149">
    <property type="entry name" value="BIFUNCTIONAL UDP-N-ACETYLGLUCOSAMINE 2-EPIMERASE_N-ACETYLMANNOSAMINE KINASE"/>
    <property type="match status" value="1"/>
</dbReference>
<organism evidence="2 3">
    <name type="scientific">Reticulibacter mediterranei</name>
    <dbReference type="NCBI Taxonomy" id="2778369"/>
    <lineage>
        <taxon>Bacteria</taxon>
        <taxon>Bacillati</taxon>
        <taxon>Chloroflexota</taxon>
        <taxon>Ktedonobacteria</taxon>
        <taxon>Ktedonobacterales</taxon>
        <taxon>Reticulibacteraceae</taxon>
        <taxon>Reticulibacter</taxon>
    </lineage>
</organism>
<proteinExistence type="inferred from homology"/>
<evidence type="ECO:0000256" key="1">
    <source>
        <dbReference type="ARBA" id="ARBA00006479"/>
    </source>
</evidence>
<dbReference type="SUPFAM" id="SSF53067">
    <property type="entry name" value="Actin-like ATPase domain"/>
    <property type="match status" value="1"/>
</dbReference>
<dbReference type="Proteomes" id="UP000597444">
    <property type="component" value="Unassembled WGS sequence"/>
</dbReference>
<dbReference type="Gene3D" id="3.30.420.40">
    <property type="match status" value="2"/>
</dbReference>
<dbReference type="PANTHER" id="PTHR18964">
    <property type="entry name" value="ROK (REPRESSOR, ORF, KINASE) FAMILY"/>
    <property type="match status" value="1"/>
</dbReference>
<sequence length="333" mass="34751">MTMQENAESLLVGVDVGGTKIAAGVVDARGQVLSRVQIPTDTDGAEKTLQSIATGIVETMRAAGVEREQIRGIGLGIPGEVNPESGVGLFAANLHWRNVPVKRWLEDALGMPCAIENDVSVAALGEHLYGAGRTERDSKADTMVYLSLGTGVAAKAIIGGKLHRGSHGLAGEIGHTVFVPDGPLCACGARGCLEALAAGPALAKRAREAIQAGHVSLLQEQDQATLTAHHLFSAIAQGDNLSRQIVAGAATHLAYAVYLLAMTFDPQVIVLGGGLAHEENPLIEGIRAGVAQWIERSPVFRVIWHANMLRLTALKRDVGILGAAALLADGETV</sequence>
<evidence type="ECO:0000313" key="2">
    <source>
        <dbReference type="EMBL" id="GHO96759.1"/>
    </source>
</evidence>